<organism evidence="1 2">
    <name type="scientific">Candidatus Roizmanbacteria bacterium RIFOXYD1_FULL_38_12</name>
    <dbReference type="NCBI Taxonomy" id="1802093"/>
    <lineage>
        <taxon>Bacteria</taxon>
        <taxon>Candidatus Roizmaniibacteriota</taxon>
    </lineage>
</organism>
<evidence type="ECO:0000313" key="2">
    <source>
        <dbReference type="Proteomes" id="UP000177050"/>
    </source>
</evidence>
<evidence type="ECO:0000313" key="1">
    <source>
        <dbReference type="EMBL" id="OGK74168.1"/>
    </source>
</evidence>
<name>A0A1F7L222_9BACT</name>
<accession>A0A1F7L222</accession>
<sequence>MAEKVVSKESRVKGIALFDLWRRINIDGTLVQGREWPPKTIIKSWHNVGSVAEKRIASAVQNSIGIPLVGFWGAGGKTVPDLYDDVFLDQLQALDDTTRNIYSPGIETTLLLADTHADFNGYTQADNYLQEIGYRASQRGIATLMLSDLYTEWSLQRPDTHEQIDEYSEMYEAWNDPRYSRQHSQLVESAGKHHRNGASPEQAAYWYFIMRMQEKEPLSASFPNAILFANTSPDLGGWLLPKQTMPIMYMHAHAPWFQSAH</sequence>
<gene>
    <name evidence="1" type="ORF">A3K52_05365</name>
</gene>
<reference evidence="1 2" key="1">
    <citation type="journal article" date="2016" name="Nat. Commun.">
        <title>Thousands of microbial genomes shed light on interconnected biogeochemical processes in an aquifer system.</title>
        <authorList>
            <person name="Anantharaman K."/>
            <person name="Brown C.T."/>
            <person name="Hug L.A."/>
            <person name="Sharon I."/>
            <person name="Castelle C.J."/>
            <person name="Probst A.J."/>
            <person name="Thomas B.C."/>
            <person name="Singh A."/>
            <person name="Wilkins M.J."/>
            <person name="Karaoz U."/>
            <person name="Brodie E.L."/>
            <person name="Williams K.H."/>
            <person name="Hubbard S.S."/>
            <person name="Banfield J.F."/>
        </authorList>
    </citation>
    <scope>NUCLEOTIDE SEQUENCE [LARGE SCALE GENOMIC DNA]</scope>
</reference>
<dbReference type="AlphaFoldDB" id="A0A1F7L222"/>
<dbReference type="EMBL" id="MGBR01000001">
    <property type="protein sequence ID" value="OGK74168.1"/>
    <property type="molecule type" value="Genomic_DNA"/>
</dbReference>
<dbReference type="Proteomes" id="UP000177050">
    <property type="component" value="Unassembled WGS sequence"/>
</dbReference>
<comment type="caution">
    <text evidence="1">The sequence shown here is derived from an EMBL/GenBank/DDBJ whole genome shotgun (WGS) entry which is preliminary data.</text>
</comment>
<proteinExistence type="predicted"/>
<protein>
    <submittedName>
        <fullName evidence="1">Uncharacterized protein</fullName>
    </submittedName>
</protein>